<dbReference type="OrthoDB" id="342444at2"/>
<evidence type="ECO:0008006" key="3">
    <source>
        <dbReference type="Google" id="ProtNLM"/>
    </source>
</evidence>
<dbReference type="Gene3D" id="3.40.630.30">
    <property type="match status" value="1"/>
</dbReference>
<dbReference type="EMBL" id="CP006272">
    <property type="protein sequence ID" value="AGZ45409.1"/>
    <property type="molecule type" value="Genomic_DNA"/>
</dbReference>
<dbReference type="KEGG" id="afs:AFR_35765"/>
<sequence>MELDIATAAERPDRTGLWSELDGFWPAFMTKDNNGAFFYGYETTQYPEYQLLAVDKETGRAVAKAHSVPVSFSGAIDDGLPEDGWDWAVRRAAHDRMRGVAPTFVSALEITVRPDLRGQGLSGRMLAAMRANVAARGFQDLVAPVRPTGAHGQPIDRYAYEQRPDGLPVDPWLRVHVRAGARIVNVAHSSMVMMGTLAQWREWTGLPFDKSGDVTVPYALGAVHCDVTQNHAVYVEPNVWVHHRV</sequence>
<name>U5W8E1_9ACTN</name>
<dbReference type="SUPFAM" id="SSF55729">
    <property type="entry name" value="Acyl-CoA N-acyltransferases (Nat)"/>
    <property type="match status" value="1"/>
</dbReference>
<evidence type="ECO:0000313" key="2">
    <source>
        <dbReference type="Proteomes" id="UP000017746"/>
    </source>
</evidence>
<dbReference type="Proteomes" id="UP000017746">
    <property type="component" value="Chromosome"/>
</dbReference>
<protein>
    <recommendedName>
        <fullName evidence="3">N-acetyltransferase domain-containing protein</fullName>
    </recommendedName>
</protein>
<dbReference type="HOGENOM" id="CLU_069431_0_0_11"/>
<gene>
    <name evidence="1" type="ORF">AFR_35765</name>
</gene>
<dbReference type="eggNOG" id="COG0456">
    <property type="taxonomic scope" value="Bacteria"/>
</dbReference>
<keyword evidence="2" id="KW-1185">Reference proteome</keyword>
<dbReference type="AlphaFoldDB" id="U5W8E1"/>
<accession>U5W8E1</accession>
<reference evidence="1 2" key="1">
    <citation type="journal article" date="2014" name="J. Biotechnol.">
        <title>Complete genome sequence of the actinobacterium Actinoplanes friuliensis HAG 010964, producer of the lipopeptide antibiotic friulimycin.</title>
        <authorList>
            <person name="Ruckert C."/>
            <person name="Szczepanowski R."/>
            <person name="Albersmeier A."/>
            <person name="Goesmann A."/>
            <person name="Fischer N."/>
            <person name="Steinkamper A."/>
            <person name="Puhler A."/>
            <person name="Biener R."/>
            <person name="Schwartz D."/>
            <person name="Kalinowski J."/>
        </authorList>
    </citation>
    <scope>NUCLEOTIDE SEQUENCE [LARGE SCALE GENOMIC DNA]</scope>
    <source>
        <strain evidence="1 2">DSM 7358</strain>
    </source>
</reference>
<evidence type="ECO:0000313" key="1">
    <source>
        <dbReference type="EMBL" id="AGZ45409.1"/>
    </source>
</evidence>
<dbReference type="PATRIC" id="fig|1246995.3.peg.7239"/>
<proteinExistence type="predicted"/>
<dbReference type="InterPro" id="IPR016181">
    <property type="entry name" value="Acyl_CoA_acyltransferase"/>
</dbReference>
<dbReference type="RefSeq" id="WP_023561745.1">
    <property type="nucleotide sequence ID" value="NC_022657.1"/>
</dbReference>
<dbReference type="STRING" id="1246995.AFR_35765"/>
<organism evidence="1 2">
    <name type="scientific">Actinoplanes friuliensis DSM 7358</name>
    <dbReference type="NCBI Taxonomy" id="1246995"/>
    <lineage>
        <taxon>Bacteria</taxon>
        <taxon>Bacillati</taxon>
        <taxon>Actinomycetota</taxon>
        <taxon>Actinomycetes</taxon>
        <taxon>Micromonosporales</taxon>
        <taxon>Micromonosporaceae</taxon>
        <taxon>Actinoplanes</taxon>
    </lineage>
</organism>